<comment type="caution">
    <text evidence="2">The sequence shown here is derived from an EMBL/GenBank/DDBJ whole genome shotgun (WGS) entry which is preliminary data.</text>
</comment>
<sequence length="382" mass="40443">MLRYRNEATDVIATLLRVSVWGAGRMGELTHLAVRGARQVQGALATASATIAATAGHAGELDDLALQGARQVRGALATASATITATATAVNRVRAWVFGRGREPAPPIDHGWVVVDSPQSSTTSPESESDDDFGDDNGGLFDDAGEGLAEGYALVGSDNEDDSNEEGEDRDDDTGNPPEYHSTLETREDARDGVQHHEPRSTFLMAPSVFSPYQPEIPEARWQGGNPEVHAPELGLTGNPDPRPMQSTAAWHPLPDNHGPSTDREQITDMRHMQPQDSPPTTATRQNQVSATSRAVASVSSGGMLRTGNAASLTRSGMSAVESLSHDAESQESVGGRPLPTSEETVGGFESVAVYGDSGPVTRRAQLERARRYGRGPLGGGY</sequence>
<feature type="compositionally biased region" description="Acidic residues" evidence="1">
    <location>
        <begin position="158"/>
        <end position="174"/>
    </location>
</feature>
<organism evidence="2 3">
    <name type="scientific">Dichotomopilus funicola</name>
    <dbReference type="NCBI Taxonomy" id="1934379"/>
    <lineage>
        <taxon>Eukaryota</taxon>
        <taxon>Fungi</taxon>
        <taxon>Dikarya</taxon>
        <taxon>Ascomycota</taxon>
        <taxon>Pezizomycotina</taxon>
        <taxon>Sordariomycetes</taxon>
        <taxon>Sordariomycetidae</taxon>
        <taxon>Sordariales</taxon>
        <taxon>Chaetomiaceae</taxon>
        <taxon>Dichotomopilus</taxon>
    </lineage>
</organism>
<feature type="compositionally biased region" description="Basic and acidic residues" evidence="1">
    <location>
        <begin position="182"/>
        <end position="200"/>
    </location>
</feature>
<feature type="compositionally biased region" description="Low complexity" evidence="1">
    <location>
        <begin position="116"/>
        <end position="126"/>
    </location>
</feature>
<dbReference type="GeneID" id="87817901"/>
<keyword evidence="3" id="KW-1185">Reference proteome</keyword>
<feature type="compositionally biased region" description="Low complexity" evidence="1">
    <location>
        <begin position="289"/>
        <end position="301"/>
    </location>
</feature>
<protein>
    <submittedName>
        <fullName evidence="2">Uncharacterized protein</fullName>
    </submittedName>
</protein>
<name>A0AAN6UZV2_9PEZI</name>
<feature type="compositionally biased region" description="Basic and acidic residues" evidence="1">
    <location>
        <begin position="261"/>
        <end position="274"/>
    </location>
</feature>
<evidence type="ECO:0000256" key="1">
    <source>
        <dbReference type="SAM" id="MobiDB-lite"/>
    </source>
</evidence>
<gene>
    <name evidence="2" type="ORF">C8A04DRAFT_30202</name>
</gene>
<feature type="compositionally biased region" description="Polar residues" evidence="1">
    <location>
        <begin position="275"/>
        <end position="288"/>
    </location>
</feature>
<dbReference type="RefSeq" id="XP_062635613.1">
    <property type="nucleotide sequence ID" value="XM_062781288.1"/>
</dbReference>
<feature type="region of interest" description="Disordered" evidence="1">
    <location>
        <begin position="107"/>
        <end position="344"/>
    </location>
</feature>
<reference evidence="2" key="1">
    <citation type="journal article" date="2023" name="Mol. Phylogenet. Evol.">
        <title>Genome-scale phylogeny and comparative genomics of the fungal order Sordariales.</title>
        <authorList>
            <person name="Hensen N."/>
            <person name="Bonometti L."/>
            <person name="Westerberg I."/>
            <person name="Brannstrom I.O."/>
            <person name="Guillou S."/>
            <person name="Cros-Aarteil S."/>
            <person name="Calhoun S."/>
            <person name="Haridas S."/>
            <person name="Kuo A."/>
            <person name="Mondo S."/>
            <person name="Pangilinan J."/>
            <person name="Riley R."/>
            <person name="LaButti K."/>
            <person name="Andreopoulos B."/>
            <person name="Lipzen A."/>
            <person name="Chen C."/>
            <person name="Yan M."/>
            <person name="Daum C."/>
            <person name="Ng V."/>
            <person name="Clum A."/>
            <person name="Steindorff A."/>
            <person name="Ohm R.A."/>
            <person name="Martin F."/>
            <person name="Silar P."/>
            <person name="Natvig D.O."/>
            <person name="Lalanne C."/>
            <person name="Gautier V."/>
            <person name="Ament-Velasquez S.L."/>
            <person name="Kruys A."/>
            <person name="Hutchinson M.I."/>
            <person name="Powell A.J."/>
            <person name="Barry K."/>
            <person name="Miller A.N."/>
            <person name="Grigoriev I.V."/>
            <person name="Debuchy R."/>
            <person name="Gladieux P."/>
            <person name="Hiltunen Thoren M."/>
            <person name="Johannesson H."/>
        </authorList>
    </citation>
    <scope>NUCLEOTIDE SEQUENCE</scope>
    <source>
        <strain evidence="2">CBS 141.50</strain>
    </source>
</reference>
<evidence type="ECO:0000313" key="3">
    <source>
        <dbReference type="Proteomes" id="UP001302676"/>
    </source>
</evidence>
<accession>A0AAN6UZV2</accession>
<proteinExistence type="predicted"/>
<reference evidence="2" key="2">
    <citation type="submission" date="2023-05" db="EMBL/GenBank/DDBJ databases">
        <authorList>
            <consortium name="Lawrence Berkeley National Laboratory"/>
            <person name="Steindorff A."/>
            <person name="Hensen N."/>
            <person name="Bonometti L."/>
            <person name="Westerberg I."/>
            <person name="Brannstrom I.O."/>
            <person name="Guillou S."/>
            <person name="Cros-Aarteil S."/>
            <person name="Calhoun S."/>
            <person name="Haridas S."/>
            <person name="Kuo A."/>
            <person name="Mondo S."/>
            <person name="Pangilinan J."/>
            <person name="Riley R."/>
            <person name="Labutti K."/>
            <person name="Andreopoulos B."/>
            <person name="Lipzen A."/>
            <person name="Chen C."/>
            <person name="Yanf M."/>
            <person name="Daum C."/>
            <person name="Ng V."/>
            <person name="Clum A."/>
            <person name="Ohm R."/>
            <person name="Martin F."/>
            <person name="Silar P."/>
            <person name="Natvig D."/>
            <person name="Lalanne C."/>
            <person name="Gautier V."/>
            <person name="Ament-Velasquez S.L."/>
            <person name="Kruys A."/>
            <person name="Hutchinson M.I."/>
            <person name="Powell A.J."/>
            <person name="Barry K."/>
            <person name="Miller A.N."/>
            <person name="Grigoriev I.V."/>
            <person name="Debuchy R."/>
            <person name="Gladieux P."/>
            <person name="Thoren M.H."/>
            <person name="Johannesson H."/>
        </authorList>
    </citation>
    <scope>NUCLEOTIDE SEQUENCE</scope>
    <source>
        <strain evidence="2">CBS 141.50</strain>
    </source>
</reference>
<dbReference type="EMBL" id="MU853600">
    <property type="protein sequence ID" value="KAK4142242.1"/>
    <property type="molecule type" value="Genomic_DNA"/>
</dbReference>
<dbReference type="AlphaFoldDB" id="A0AAN6UZV2"/>
<dbReference type="Proteomes" id="UP001302676">
    <property type="component" value="Unassembled WGS sequence"/>
</dbReference>
<evidence type="ECO:0000313" key="2">
    <source>
        <dbReference type="EMBL" id="KAK4142242.1"/>
    </source>
</evidence>